<dbReference type="STRING" id="683124.SAMN05444337_0533"/>
<dbReference type="AlphaFoldDB" id="A0A1M6D3I9"/>
<sequence length="147" mass="17559">MQTNGIYFTRFIYQLDNVKETVSKYYLTSTEPMENNYLFTEWVQIERNFGKNNCTDIDFWLRKRDKPNWSDSDLVTGLRETTLKGVYYGDEVNSKGRKSLLLVQVCADLGILVIDYFKNFNPYSLKDKLKFIYLHQFEYPTNEVKIR</sequence>
<evidence type="ECO:0000313" key="1">
    <source>
        <dbReference type="EMBL" id="SHI67644.1"/>
    </source>
</evidence>
<protein>
    <submittedName>
        <fullName evidence="1">Uncharacterized protein</fullName>
    </submittedName>
</protein>
<keyword evidence="2" id="KW-1185">Reference proteome</keyword>
<name>A0A1M6D3I9_9FLAO</name>
<proteinExistence type="predicted"/>
<dbReference type="EMBL" id="FQZH01000001">
    <property type="protein sequence ID" value="SHI67644.1"/>
    <property type="molecule type" value="Genomic_DNA"/>
</dbReference>
<dbReference type="Proteomes" id="UP000184232">
    <property type="component" value="Unassembled WGS sequence"/>
</dbReference>
<dbReference type="RefSeq" id="WP_072781383.1">
    <property type="nucleotide sequence ID" value="NZ_CP045292.1"/>
</dbReference>
<evidence type="ECO:0000313" key="2">
    <source>
        <dbReference type="Proteomes" id="UP000184232"/>
    </source>
</evidence>
<reference evidence="1 2" key="1">
    <citation type="submission" date="2016-11" db="EMBL/GenBank/DDBJ databases">
        <authorList>
            <person name="Jaros S."/>
            <person name="Januszkiewicz K."/>
            <person name="Wedrychowicz H."/>
        </authorList>
    </citation>
    <scope>NUCLEOTIDE SEQUENCE [LARGE SCALE GENOMIC DNA]</scope>
    <source>
        <strain evidence="1 2">DSM 22807</strain>
    </source>
</reference>
<gene>
    <name evidence="1" type="ORF">SAMN05444337_0533</name>
</gene>
<organism evidence="1 2">
    <name type="scientific">Flavobacterium haoranii</name>
    <dbReference type="NCBI Taxonomy" id="683124"/>
    <lineage>
        <taxon>Bacteria</taxon>
        <taxon>Pseudomonadati</taxon>
        <taxon>Bacteroidota</taxon>
        <taxon>Flavobacteriia</taxon>
        <taxon>Flavobacteriales</taxon>
        <taxon>Flavobacteriaceae</taxon>
        <taxon>Flavobacterium</taxon>
    </lineage>
</organism>
<accession>A0A1M6D3I9</accession>